<dbReference type="Gene3D" id="2.160.10.10">
    <property type="entry name" value="Hexapeptide repeat proteins"/>
    <property type="match status" value="1"/>
</dbReference>
<protein>
    <submittedName>
        <fullName evidence="3">Sugar O-acyltransferase, sialic acid O-acetyltransferase NeuD family</fullName>
    </submittedName>
</protein>
<keyword evidence="3" id="KW-0808">Transferase</keyword>
<evidence type="ECO:0000313" key="3">
    <source>
        <dbReference type="EMBL" id="RYJ45597.1"/>
    </source>
</evidence>
<keyword evidence="4" id="KW-1185">Reference proteome</keyword>
<proteinExistence type="inferred from homology"/>
<accession>A0A444WIE5</accession>
<keyword evidence="3" id="KW-0012">Acyltransferase</keyword>
<comment type="similarity">
    <text evidence="1">Belongs to the transferase hexapeptide repeat family.</text>
</comment>
<gene>
    <name evidence="3" type="ORF">NU09_0189</name>
</gene>
<name>A0A444WIE5_9FLAO</name>
<dbReference type="AlphaFoldDB" id="A0A444WIE5"/>
<dbReference type="Gene3D" id="3.40.50.20">
    <property type="match status" value="1"/>
</dbReference>
<evidence type="ECO:0000313" key="4">
    <source>
        <dbReference type="Proteomes" id="UP000289775"/>
    </source>
</evidence>
<dbReference type="InterPro" id="IPR011004">
    <property type="entry name" value="Trimer_LpxA-like_sf"/>
</dbReference>
<dbReference type="Proteomes" id="UP000289775">
    <property type="component" value="Unassembled WGS sequence"/>
</dbReference>
<dbReference type="EMBL" id="JUIW01000001">
    <property type="protein sequence ID" value="RYJ45597.1"/>
    <property type="molecule type" value="Genomic_DNA"/>
</dbReference>
<sequence length="190" mass="20834">MPKDVVIIGAGGVGREIYALIHKYFADVYKVVGFIDDIIKPGSFVNGIEILGGIDWYKYSGITNSVIMALGNPEFRKKAFLKLGDNYDYPTIIHPDVKIHDEVRVKVGKGCFISDNCVLTTDIIVSDFCFINTSCSLHHDTHLEKNCVIMPGVRITGGAKIGENSYISPNVVIASKVNIKANSIVKESIL</sequence>
<comment type="caution">
    <text evidence="3">The sequence shown here is derived from an EMBL/GenBank/DDBJ whole genome shotgun (WGS) entry which is preliminary data.</text>
</comment>
<organism evidence="3 4">
    <name type="scientific">Flavobacterium beibuense</name>
    <dbReference type="NCBI Taxonomy" id="657326"/>
    <lineage>
        <taxon>Bacteria</taxon>
        <taxon>Pseudomonadati</taxon>
        <taxon>Bacteroidota</taxon>
        <taxon>Flavobacteriia</taxon>
        <taxon>Flavobacteriales</taxon>
        <taxon>Flavobacteriaceae</taxon>
        <taxon>Flavobacterium</taxon>
    </lineage>
</organism>
<dbReference type="InterPro" id="IPR050179">
    <property type="entry name" value="Trans_hexapeptide_repeat"/>
</dbReference>
<dbReference type="SUPFAM" id="SSF51161">
    <property type="entry name" value="Trimeric LpxA-like enzymes"/>
    <property type="match status" value="1"/>
</dbReference>
<feature type="domain" description="PglD N-terminal" evidence="2">
    <location>
        <begin position="5"/>
        <end position="82"/>
    </location>
</feature>
<evidence type="ECO:0000259" key="2">
    <source>
        <dbReference type="Pfam" id="PF17836"/>
    </source>
</evidence>
<dbReference type="PANTHER" id="PTHR43300:SF7">
    <property type="entry name" value="UDP-N-ACETYLBACILLOSAMINE N-ACETYLTRANSFERASE"/>
    <property type="match status" value="1"/>
</dbReference>
<dbReference type="Pfam" id="PF17836">
    <property type="entry name" value="PglD_N"/>
    <property type="match status" value="1"/>
</dbReference>
<dbReference type="GO" id="GO:0016746">
    <property type="term" value="F:acyltransferase activity"/>
    <property type="evidence" value="ECO:0007669"/>
    <property type="project" value="UniProtKB-KW"/>
</dbReference>
<dbReference type="OrthoDB" id="708224at2"/>
<dbReference type="PANTHER" id="PTHR43300">
    <property type="entry name" value="ACETYLTRANSFERASE"/>
    <property type="match status" value="1"/>
</dbReference>
<dbReference type="InterPro" id="IPR041561">
    <property type="entry name" value="PglD_N"/>
</dbReference>
<evidence type="ECO:0000256" key="1">
    <source>
        <dbReference type="ARBA" id="ARBA00007274"/>
    </source>
</evidence>
<reference evidence="3 4" key="1">
    <citation type="submission" date="2014-12" db="EMBL/GenBank/DDBJ databases">
        <title>Genome sequence of Flavobacterium beibuense RSKm HC5.</title>
        <authorList>
            <person name="Kim J.F."/>
            <person name="Song J.Y."/>
            <person name="Kwak M.-J."/>
            <person name="Lee S.-W."/>
        </authorList>
    </citation>
    <scope>NUCLEOTIDE SEQUENCE [LARGE SCALE GENOMIC DNA]</scope>
    <source>
        <strain evidence="3 4">RSKm HC5</strain>
    </source>
</reference>
<dbReference type="RefSeq" id="WP_129749370.1">
    <property type="nucleotide sequence ID" value="NZ_JUIW01000001.1"/>
</dbReference>